<evidence type="ECO:0000256" key="3">
    <source>
        <dbReference type="ARBA" id="ARBA00022448"/>
    </source>
</evidence>
<dbReference type="InterPro" id="IPR008250">
    <property type="entry name" value="ATPase_P-typ_transduc_dom_A_sf"/>
</dbReference>
<evidence type="ECO:0000256" key="10">
    <source>
        <dbReference type="ARBA" id="ARBA00022842"/>
    </source>
</evidence>
<dbReference type="SUPFAM" id="SSF81665">
    <property type="entry name" value="Calcium ATPase, transmembrane domain M"/>
    <property type="match status" value="1"/>
</dbReference>
<comment type="caution">
    <text evidence="18">The sequence shown here is derived from an EMBL/GenBank/DDBJ whole genome shotgun (WGS) entry which is preliminary data.</text>
</comment>
<dbReference type="OrthoDB" id="9760802at2"/>
<name>A0A4V2UP06_9PROT</name>
<feature type="transmembrane region" description="Helical" evidence="15">
    <location>
        <begin position="200"/>
        <end position="225"/>
    </location>
</feature>
<dbReference type="RefSeq" id="WP_132938052.1">
    <property type="nucleotide sequence ID" value="NZ_CP119676.1"/>
</dbReference>
<dbReference type="Gene3D" id="3.40.50.1000">
    <property type="entry name" value="HAD superfamily/HAD-like"/>
    <property type="match status" value="1"/>
</dbReference>
<gene>
    <name evidence="18" type="ORF">EDD55_102120</name>
</gene>
<feature type="transmembrane region" description="Helical" evidence="15">
    <location>
        <begin position="258"/>
        <end position="276"/>
    </location>
</feature>
<organism evidence="18 19">
    <name type="scientific">Varunaivibrio sulfuroxidans</name>
    <dbReference type="NCBI Taxonomy" id="1773489"/>
    <lineage>
        <taxon>Bacteria</taxon>
        <taxon>Pseudomonadati</taxon>
        <taxon>Pseudomonadota</taxon>
        <taxon>Alphaproteobacteria</taxon>
        <taxon>Rhodospirillales</taxon>
        <taxon>Magnetovibrionaceae</taxon>
        <taxon>Varunaivibrio</taxon>
    </lineage>
</organism>
<dbReference type="SUPFAM" id="SSF81653">
    <property type="entry name" value="Calcium ATPase, transduction domain A"/>
    <property type="match status" value="1"/>
</dbReference>
<sequence length="811" mass="86303">MAECLHCGQNVPANSTGGAHFCCHGCAAAYHLIENMGLESYYQKRCLDPETQPIRPDENAPAIDFTSYVQTDDETTASLHLMVEGLHCAACVWLIETVLSRQPGVVSARLNMTTRRLVVRWRIGATDPQTLCASVSALGYRLAPYDPVLLGRESERQEKALLRAMVVAGFAAGNVMLLSISVWSGQGGDMNIITEDMMHWLSALIALPAIAYAGRTFFSSAIAVLRRGHTNMDVPISLAIALTAGMSLLETMRGSDHVYFDSAVTLLFFLLVGRYLDRRARGRARSAGEHLLALATGSVTVIGENGGKTIIPPAKATTGMHVLVARGERIAIDGVILSGTSDIDASLISGETIPTSVAPGDRVFAGTLNVSAPLHIETTAVGENTLLAEIVRLMENAEQGRAKYVAIADRVARLYAPAVHGLAALTFLGWVLLTPSPWQDALMTAISVLIITCPCALALAVPTVQVVAGGRFLKRGILLKSATALERLTRIDTVVLDKTGTLTLGRPELIVPEKADAPWRLDLALAYALARESLHPLSQSLTRAFDELGGEMPSDRGISVCDVNEIPGRGLRGSLDGEDVRLGNAAWCGLPLPSARRGTETSTEPRQSTKPPLGPEIWLRRPDAPPRLFQFIDSPRPDATQAVAALKRRGLNVLMLSGDREGAVAYAANRVGIADWRAGCTPSDKTKVLENLAAQGHLALMVGDGLNDAPALAAAHVSMSPSSAIDISQNAADIVFQGARLDPIVEAIDVAKQADGLVKSNFALSFVYNAVTIPLAMLGHVTPLLAAVAMSTSSIVVIANALRLARARARV</sequence>
<dbReference type="SUPFAM" id="SSF55008">
    <property type="entry name" value="HMA, heavy metal-associated domain"/>
    <property type="match status" value="1"/>
</dbReference>
<feature type="domain" description="HMA" evidence="17">
    <location>
        <begin position="77"/>
        <end position="143"/>
    </location>
</feature>
<evidence type="ECO:0000256" key="7">
    <source>
        <dbReference type="ARBA" id="ARBA00022723"/>
    </source>
</evidence>
<feature type="transmembrane region" description="Helical" evidence="15">
    <location>
        <begin position="762"/>
        <end position="778"/>
    </location>
</feature>
<evidence type="ECO:0000256" key="1">
    <source>
        <dbReference type="ARBA" id="ARBA00004651"/>
    </source>
</evidence>
<dbReference type="InterPro" id="IPR023214">
    <property type="entry name" value="HAD_sf"/>
</dbReference>
<dbReference type="GO" id="GO:0043682">
    <property type="term" value="F:P-type divalent copper transporter activity"/>
    <property type="evidence" value="ECO:0007669"/>
    <property type="project" value="TreeGrafter"/>
</dbReference>
<dbReference type="InterPro" id="IPR023298">
    <property type="entry name" value="ATPase_P-typ_TM_dom_sf"/>
</dbReference>
<dbReference type="InterPro" id="IPR036412">
    <property type="entry name" value="HAD-like_sf"/>
</dbReference>
<keyword evidence="5" id="KW-0597">Phosphoprotein</keyword>
<dbReference type="GO" id="GO:0016887">
    <property type="term" value="F:ATP hydrolysis activity"/>
    <property type="evidence" value="ECO:0007669"/>
    <property type="project" value="InterPro"/>
</dbReference>
<keyword evidence="11" id="KW-1278">Translocase</keyword>
<dbReference type="InterPro" id="IPR006121">
    <property type="entry name" value="HMA_dom"/>
</dbReference>
<evidence type="ECO:0000256" key="2">
    <source>
        <dbReference type="ARBA" id="ARBA00006024"/>
    </source>
</evidence>
<dbReference type="GO" id="GO:0055070">
    <property type="term" value="P:copper ion homeostasis"/>
    <property type="evidence" value="ECO:0007669"/>
    <property type="project" value="TreeGrafter"/>
</dbReference>
<dbReference type="Pfam" id="PF00403">
    <property type="entry name" value="HMA"/>
    <property type="match status" value="1"/>
</dbReference>
<evidence type="ECO:0000256" key="15">
    <source>
        <dbReference type="RuleBase" id="RU362081"/>
    </source>
</evidence>
<feature type="transmembrane region" description="Helical" evidence="15">
    <location>
        <begin position="232"/>
        <end position="252"/>
    </location>
</feature>
<dbReference type="Pfam" id="PF00122">
    <property type="entry name" value="E1-E2_ATPase"/>
    <property type="match status" value="1"/>
</dbReference>
<accession>A0A4V2UP06</accession>
<evidence type="ECO:0000256" key="11">
    <source>
        <dbReference type="ARBA" id="ARBA00022967"/>
    </source>
</evidence>
<dbReference type="InterPro" id="IPR018303">
    <property type="entry name" value="ATPase_P-typ_P_site"/>
</dbReference>
<dbReference type="Gene3D" id="3.30.70.100">
    <property type="match status" value="1"/>
</dbReference>
<evidence type="ECO:0000256" key="8">
    <source>
        <dbReference type="ARBA" id="ARBA00022741"/>
    </source>
</evidence>
<dbReference type="InterPro" id="IPR036163">
    <property type="entry name" value="HMA_dom_sf"/>
</dbReference>
<keyword evidence="9 15" id="KW-0067">ATP-binding</keyword>
<dbReference type="PANTHER" id="PTHR43520:SF5">
    <property type="entry name" value="CATION-TRANSPORTING P-TYPE ATPASE-RELATED"/>
    <property type="match status" value="1"/>
</dbReference>
<keyword evidence="10" id="KW-0460">Magnesium</keyword>
<feature type="transmembrane region" description="Helical" evidence="15">
    <location>
        <begin position="414"/>
        <end position="433"/>
    </location>
</feature>
<dbReference type="InterPro" id="IPR027256">
    <property type="entry name" value="P-typ_ATPase_IB"/>
</dbReference>
<dbReference type="PRINTS" id="PR00119">
    <property type="entry name" value="CATATPASE"/>
</dbReference>
<evidence type="ECO:0000256" key="4">
    <source>
        <dbReference type="ARBA" id="ARBA00022475"/>
    </source>
</evidence>
<keyword evidence="8 15" id="KW-0547">Nucleotide-binding</keyword>
<feature type="region of interest" description="Disordered" evidence="16">
    <location>
        <begin position="593"/>
        <end position="616"/>
    </location>
</feature>
<dbReference type="PROSITE" id="PS50846">
    <property type="entry name" value="HMA_2"/>
    <property type="match status" value="1"/>
</dbReference>
<dbReference type="Pfam" id="PF00702">
    <property type="entry name" value="Hydrolase"/>
    <property type="match status" value="1"/>
</dbReference>
<evidence type="ECO:0000313" key="18">
    <source>
        <dbReference type="EMBL" id="TCS64081.1"/>
    </source>
</evidence>
<dbReference type="NCBIfam" id="TIGR01494">
    <property type="entry name" value="ATPase_P-type"/>
    <property type="match status" value="2"/>
</dbReference>
<dbReference type="PRINTS" id="PR00943">
    <property type="entry name" value="CUATPASE"/>
</dbReference>
<dbReference type="GO" id="GO:0005886">
    <property type="term" value="C:plasma membrane"/>
    <property type="evidence" value="ECO:0007669"/>
    <property type="project" value="UniProtKB-SubCell"/>
</dbReference>
<dbReference type="Gene3D" id="3.40.1110.10">
    <property type="entry name" value="Calcium-transporting ATPase, cytoplasmic domain N"/>
    <property type="match status" value="1"/>
</dbReference>
<proteinExistence type="inferred from homology"/>
<feature type="transmembrane region" description="Helical" evidence="15">
    <location>
        <begin position="445"/>
        <end position="468"/>
    </location>
</feature>
<dbReference type="Proteomes" id="UP000295304">
    <property type="component" value="Unassembled WGS sequence"/>
</dbReference>
<evidence type="ECO:0000256" key="12">
    <source>
        <dbReference type="ARBA" id="ARBA00022989"/>
    </source>
</evidence>
<feature type="compositionally biased region" description="Polar residues" evidence="16">
    <location>
        <begin position="600"/>
        <end position="610"/>
    </location>
</feature>
<evidence type="ECO:0000256" key="5">
    <source>
        <dbReference type="ARBA" id="ARBA00022553"/>
    </source>
</evidence>
<dbReference type="PANTHER" id="PTHR43520">
    <property type="entry name" value="ATP7, ISOFORM B"/>
    <property type="match status" value="1"/>
</dbReference>
<dbReference type="GO" id="GO:0005524">
    <property type="term" value="F:ATP binding"/>
    <property type="evidence" value="ECO:0007669"/>
    <property type="project" value="UniProtKB-UniRule"/>
</dbReference>
<comment type="subcellular location">
    <subcellularLocation>
        <location evidence="1">Cell membrane</location>
        <topology evidence="1">Multi-pass membrane protein</topology>
    </subcellularLocation>
</comment>
<keyword evidence="14 15" id="KW-0472">Membrane</keyword>
<keyword evidence="6 15" id="KW-0812">Transmembrane</keyword>
<keyword evidence="12 15" id="KW-1133">Transmembrane helix</keyword>
<evidence type="ECO:0000256" key="9">
    <source>
        <dbReference type="ARBA" id="ARBA00022840"/>
    </source>
</evidence>
<keyword evidence="4 15" id="KW-1003">Cell membrane</keyword>
<dbReference type="PROSITE" id="PS00154">
    <property type="entry name" value="ATPASE_E1_E2"/>
    <property type="match status" value="1"/>
</dbReference>
<dbReference type="Pfam" id="PF12156">
    <property type="entry name" value="ATPase-cat_bd"/>
    <property type="match status" value="1"/>
</dbReference>
<dbReference type="AlphaFoldDB" id="A0A4V2UP06"/>
<reference evidence="18 19" key="1">
    <citation type="submission" date="2019-03" db="EMBL/GenBank/DDBJ databases">
        <title>Genomic Encyclopedia of Type Strains, Phase IV (KMG-IV): sequencing the most valuable type-strain genomes for metagenomic binning, comparative biology and taxonomic classification.</title>
        <authorList>
            <person name="Goeker M."/>
        </authorList>
    </citation>
    <scope>NUCLEOTIDE SEQUENCE [LARGE SCALE GENOMIC DNA]</scope>
    <source>
        <strain evidence="18 19">DSM 101688</strain>
    </source>
</reference>
<keyword evidence="7 15" id="KW-0479">Metal-binding</keyword>
<protein>
    <submittedName>
        <fullName evidence="18">Cu2+-exporting ATPase</fullName>
    </submittedName>
</protein>
<evidence type="ECO:0000256" key="6">
    <source>
        <dbReference type="ARBA" id="ARBA00022692"/>
    </source>
</evidence>
<evidence type="ECO:0000313" key="19">
    <source>
        <dbReference type="Proteomes" id="UP000295304"/>
    </source>
</evidence>
<dbReference type="InterPro" id="IPR023299">
    <property type="entry name" value="ATPase_P-typ_cyto_dom_N"/>
</dbReference>
<keyword evidence="3" id="KW-0813">Transport</keyword>
<dbReference type="InterPro" id="IPR001757">
    <property type="entry name" value="P_typ_ATPase"/>
</dbReference>
<comment type="similarity">
    <text evidence="2 15">Belongs to the cation transport ATPase (P-type) (TC 3.A.3) family. Type IB subfamily.</text>
</comment>
<keyword evidence="13" id="KW-0406">Ion transport</keyword>
<evidence type="ECO:0000256" key="13">
    <source>
        <dbReference type="ARBA" id="ARBA00023065"/>
    </source>
</evidence>
<feature type="transmembrane region" description="Helical" evidence="15">
    <location>
        <begin position="160"/>
        <end position="180"/>
    </location>
</feature>
<dbReference type="InterPro" id="IPR059000">
    <property type="entry name" value="ATPase_P-type_domA"/>
</dbReference>
<dbReference type="SUPFAM" id="SSF56784">
    <property type="entry name" value="HAD-like"/>
    <property type="match status" value="1"/>
</dbReference>
<dbReference type="CDD" id="cd00371">
    <property type="entry name" value="HMA"/>
    <property type="match status" value="1"/>
</dbReference>
<dbReference type="EMBL" id="SLZW01000002">
    <property type="protein sequence ID" value="TCS64081.1"/>
    <property type="molecule type" value="Genomic_DNA"/>
</dbReference>
<evidence type="ECO:0000259" key="17">
    <source>
        <dbReference type="PROSITE" id="PS50846"/>
    </source>
</evidence>
<dbReference type="GO" id="GO:0005507">
    <property type="term" value="F:copper ion binding"/>
    <property type="evidence" value="ECO:0007669"/>
    <property type="project" value="TreeGrafter"/>
</dbReference>
<dbReference type="Gene3D" id="2.70.150.10">
    <property type="entry name" value="Calcium-transporting ATPase, cytoplasmic transduction domain A"/>
    <property type="match status" value="1"/>
</dbReference>
<evidence type="ECO:0000256" key="16">
    <source>
        <dbReference type="SAM" id="MobiDB-lite"/>
    </source>
</evidence>
<feature type="transmembrane region" description="Helical" evidence="15">
    <location>
        <begin position="784"/>
        <end position="805"/>
    </location>
</feature>
<dbReference type="InterPro" id="IPR021993">
    <property type="entry name" value="ATPase-cat-bd"/>
</dbReference>
<dbReference type="NCBIfam" id="TIGR01525">
    <property type="entry name" value="ATPase-IB_hvy"/>
    <property type="match status" value="1"/>
</dbReference>
<keyword evidence="19" id="KW-1185">Reference proteome</keyword>
<evidence type="ECO:0000256" key="14">
    <source>
        <dbReference type="ARBA" id="ARBA00023136"/>
    </source>
</evidence>